<reference evidence="2" key="1">
    <citation type="submission" date="2023-10" db="EMBL/GenBank/DDBJ databases">
        <title>Genome assemblies of two species of porcelain crab, Petrolisthes cinctipes and Petrolisthes manimaculis (Anomura: Porcellanidae).</title>
        <authorList>
            <person name="Angst P."/>
        </authorList>
    </citation>
    <scope>NUCLEOTIDE SEQUENCE</scope>
    <source>
        <strain evidence="2">PB745_01</strain>
        <tissue evidence="2">Gill</tissue>
    </source>
</reference>
<dbReference type="EMBL" id="JAWQEG010002568">
    <property type="protein sequence ID" value="KAK3871062.1"/>
    <property type="molecule type" value="Genomic_DNA"/>
</dbReference>
<feature type="non-terminal residue" evidence="2">
    <location>
        <position position="1"/>
    </location>
</feature>
<keyword evidence="3" id="KW-1185">Reference proteome</keyword>
<evidence type="ECO:0000313" key="2">
    <source>
        <dbReference type="EMBL" id="KAK3871062.1"/>
    </source>
</evidence>
<dbReference type="Proteomes" id="UP001286313">
    <property type="component" value="Unassembled WGS sequence"/>
</dbReference>
<dbReference type="AlphaFoldDB" id="A0AAE1FBQ1"/>
<protein>
    <submittedName>
        <fullName evidence="2">Uncharacterized protein</fullName>
    </submittedName>
</protein>
<sequence length="87" mass="9868">VHLDQPRGIYRSASESAKWRIVVDGASPPQHRDGAHANYDTSNERPKSPVEKQPTWPITFPHILTSRPRLTHQDNIQVSHNIKGVLE</sequence>
<gene>
    <name evidence="2" type="ORF">Pcinc_023766</name>
</gene>
<accession>A0AAE1FBQ1</accession>
<feature type="region of interest" description="Disordered" evidence="1">
    <location>
        <begin position="24"/>
        <end position="55"/>
    </location>
</feature>
<organism evidence="2 3">
    <name type="scientific">Petrolisthes cinctipes</name>
    <name type="common">Flat porcelain crab</name>
    <dbReference type="NCBI Taxonomy" id="88211"/>
    <lineage>
        <taxon>Eukaryota</taxon>
        <taxon>Metazoa</taxon>
        <taxon>Ecdysozoa</taxon>
        <taxon>Arthropoda</taxon>
        <taxon>Crustacea</taxon>
        <taxon>Multicrustacea</taxon>
        <taxon>Malacostraca</taxon>
        <taxon>Eumalacostraca</taxon>
        <taxon>Eucarida</taxon>
        <taxon>Decapoda</taxon>
        <taxon>Pleocyemata</taxon>
        <taxon>Anomura</taxon>
        <taxon>Galatheoidea</taxon>
        <taxon>Porcellanidae</taxon>
        <taxon>Petrolisthes</taxon>
    </lineage>
</organism>
<evidence type="ECO:0000256" key="1">
    <source>
        <dbReference type="SAM" id="MobiDB-lite"/>
    </source>
</evidence>
<proteinExistence type="predicted"/>
<comment type="caution">
    <text evidence="2">The sequence shown here is derived from an EMBL/GenBank/DDBJ whole genome shotgun (WGS) entry which is preliminary data.</text>
</comment>
<name>A0AAE1FBQ1_PETCI</name>
<evidence type="ECO:0000313" key="3">
    <source>
        <dbReference type="Proteomes" id="UP001286313"/>
    </source>
</evidence>